<feature type="region of interest" description="Disordered" evidence="1">
    <location>
        <begin position="921"/>
        <end position="940"/>
    </location>
</feature>
<dbReference type="OMA" id="YHPHAAL"/>
<sequence length="1146" mass="124070">MSNNVLLTSVLIPLTEKAGETAQIKDLLGMLEHCFIDAFNMTLPSAAKSEDAVQSAARPSPSSSIDAGEEAKLLAVRAVTNFHRSGATTHRAFFQQREYHPHAALFILELLKSLSGNSQQWFRQLQLDSLEACLAIVEVVGMDNVRLCLPGVVSVGVRYVHRAHHGKDSSKVCLTALKLLRTALVLAFASADPANWVQNTVAHLANALNSILEPSALVRGVYGAPVTVALESLIISLIVSPAMADHLSSPLGTLLVVAFAVVTNMNYLHRLGDDVVGAEDAGSSDTNGPHVSHTAEVKKLSAVMRSSFTIAAVQDALQYLRGVELLHVATTAVRLPILRGHFFSFPLQAPDTATAPAASATDESSTAGVTSIEVAGAASSENVVSLFLHVVRKCIRLVGTEMGGEALYTYRRHRKYPAGVVDAFLFSLAGTLALLPPSSETEDDGEDETTGERLTNALLEEYNGVLQDWDAYAAHPPVLYVLTRLVIWQFHPSHGAAACGAQSKRDDDPLGLQVGASDGVYPCPSDMITCGAFEQLWSVVAPPHLWNITEDEDLCNNQQIYHRQLVAATLLRFLTLTAEVLSTKPGANASESRAEGSRESVDALERLYALTLYLVLEKATASGIVHECAMQCLEEYSAASHEADALSFLLHHSALIVDETTRAVREECLRPTAASVLRGCLAFLASRLTRRSMAPDAVQPDGNSGGSDGERSWFCGGSTQLTAVVRQRLSIAEMSAFFQRTSTRLASLEEVAQISDFIISTLYVARDSLFLCSRYDSSAPTEDLQGRRAALTLLRDALDLAACLNFSSPQEALDEDQERHTTSAHTRVRALQSAALDAVYTVLQYCTVHDAAAAVAVQSVVRGLTCFLTSSTAVAWAENARRRLHDAEMERREAKRRAAGAGGGRRRKFMDKVLGDDAEDAAGGEAMEEEDDMESRPCLPASPPLDWPWTHYAGDASRDEAVSGPESPAVSIELPRSHLHTIYRVYLSFFALLREPMAAFTTVAAGLGARSAMERRKLADVPITPAVFETLNGLESIRLLACDFLVHRMVGEVLPLVVLWHERGCTPRIPTHTEERLKTATQQFVARLFQDCKASSELENNVSTQCRGYPMLFSVAGRVEGLAASVPQEAERPEPALLVPQTMEGT</sequence>
<dbReference type="VEuPathDB" id="TriTrypDB:Lsey_0098_0060"/>
<gene>
    <name evidence="2" type="ORF">ABL78_3709</name>
</gene>
<dbReference type="AlphaFoldDB" id="A0A0N1PEI3"/>
<comment type="caution">
    <text evidence="2">The sequence shown here is derived from an EMBL/GenBank/DDBJ whole genome shotgun (WGS) entry which is preliminary data.</text>
</comment>
<dbReference type="OrthoDB" id="271905at2759"/>
<dbReference type="PANTHER" id="PTHR18460:SF3">
    <property type="entry name" value="TELO2-INTERACTING PROTEIN 1 HOMOLOG"/>
    <property type="match status" value="1"/>
</dbReference>
<protein>
    <submittedName>
        <fullName evidence="2">Uncharacterized protein</fullName>
    </submittedName>
</protein>
<name>A0A0N1PEI3_LEPSE</name>
<dbReference type="Proteomes" id="UP000038009">
    <property type="component" value="Unassembled WGS sequence"/>
</dbReference>
<dbReference type="GO" id="GO:0005737">
    <property type="term" value="C:cytoplasm"/>
    <property type="evidence" value="ECO:0007669"/>
    <property type="project" value="TreeGrafter"/>
</dbReference>
<evidence type="ECO:0000313" key="2">
    <source>
        <dbReference type="EMBL" id="KPI87193.1"/>
    </source>
</evidence>
<accession>A0A0N1PEI3</accession>
<organism evidence="2 3">
    <name type="scientific">Leptomonas seymouri</name>
    <dbReference type="NCBI Taxonomy" id="5684"/>
    <lineage>
        <taxon>Eukaryota</taxon>
        <taxon>Discoba</taxon>
        <taxon>Euglenozoa</taxon>
        <taxon>Kinetoplastea</taxon>
        <taxon>Metakinetoplastina</taxon>
        <taxon>Trypanosomatida</taxon>
        <taxon>Trypanosomatidae</taxon>
        <taxon>Leishmaniinae</taxon>
        <taxon>Leptomonas</taxon>
    </lineage>
</organism>
<dbReference type="PANTHER" id="PTHR18460">
    <property type="entry name" value="TEL2 INTERACTING PROTEIN 1 TTI1 FAMILY MEMBER"/>
    <property type="match status" value="1"/>
</dbReference>
<evidence type="ECO:0000313" key="3">
    <source>
        <dbReference type="Proteomes" id="UP000038009"/>
    </source>
</evidence>
<feature type="compositionally biased region" description="Acidic residues" evidence="1">
    <location>
        <begin position="921"/>
        <end position="933"/>
    </location>
</feature>
<dbReference type="InterPro" id="IPR052587">
    <property type="entry name" value="TELO2-interacting_protein_1"/>
</dbReference>
<reference evidence="2 3" key="1">
    <citation type="journal article" date="2015" name="PLoS Pathog.">
        <title>Leptomonas seymouri: Adaptations to the Dixenous Life Cycle Analyzed by Genome Sequencing, Transcriptome Profiling and Co-infection with Leishmania donovani.</title>
        <authorList>
            <person name="Kraeva N."/>
            <person name="Butenko A."/>
            <person name="Hlavacova J."/>
            <person name="Kostygov A."/>
            <person name="Myskova J."/>
            <person name="Grybchuk D."/>
            <person name="Lestinova T."/>
            <person name="Votypka J."/>
            <person name="Volf P."/>
            <person name="Opperdoes F."/>
            <person name="Flegontov P."/>
            <person name="Lukes J."/>
            <person name="Yurchenko V."/>
        </authorList>
    </citation>
    <scope>NUCLEOTIDE SEQUENCE [LARGE SCALE GENOMIC DNA]</scope>
    <source>
        <strain evidence="2 3">ATCC 30220</strain>
    </source>
</reference>
<dbReference type="EMBL" id="LJSK01000098">
    <property type="protein sequence ID" value="KPI87193.1"/>
    <property type="molecule type" value="Genomic_DNA"/>
</dbReference>
<proteinExistence type="predicted"/>
<keyword evidence="3" id="KW-1185">Reference proteome</keyword>
<evidence type="ECO:0000256" key="1">
    <source>
        <dbReference type="SAM" id="MobiDB-lite"/>
    </source>
</evidence>